<reference evidence="1" key="1">
    <citation type="submission" date="2021-08" db="EMBL/GenBank/DDBJ databases">
        <title>Novel anaerobic bacterium isolated from sea squirt in East Sea, Republic of Korea.</title>
        <authorList>
            <person name="Nguyen T.H."/>
            <person name="Li Z."/>
            <person name="Lee Y.-J."/>
            <person name="Ko J."/>
            <person name="Kim S.-G."/>
        </authorList>
    </citation>
    <scope>NUCLEOTIDE SEQUENCE</scope>
    <source>
        <strain evidence="1">KCTC 25031</strain>
    </source>
</reference>
<keyword evidence="2" id="KW-1185">Reference proteome</keyword>
<protein>
    <submittedName>
        <fullName evidence="1">Carboxypeptidase-like regulatory domain-containing protein</fullName>
    </submittedName>
</protein>
<evidence type="ECO:0000313" key="2">
    <source>
        <dbReference type="Proteomes" id="UP000826212"/>
    </source>
</evidence>
<evidence type="ECO:0000313" key="1">
    <source>
        <dbReference type="EMBL" id="QZE14693.1"/>
    </source>
</evidence>
<organism evidence="1 2">
    <name type="scientific">Halosquirtibacter laminarini</name>
    <dbReference type="NCBI Taxonomy" id="3374600"/>
    <lineage>
        <taxon>Bacteria</taxon>
        <taxon>Pseudomonadati</taxon>
        <taxon>Bacteroidota</taxon>
        <taxon>Bacteroidia</taxon>
        <taxon>Marinilabiliales</taxon>
        <taxon>Prolixibacteraceae</taxon>
        <taxon>Halosquirtibacter</taxon>
    </lineage>
</organism>
<proteinExistence type="predicted"/>
<name>A0AC61NGM5_9BACT</name>
<gene>
    <name evidence="1" type="ORF">K4L44_02200</name>
</gene>
<accession>A0AC61NGM5</accession>
<sequence>MKSLYTILICTLFSLQTSFNEAKAENYIIQGKVVESKTNQPIPDVMVTIRTSDNKIIRFTKTSSNGNYTLKTPYFLEKHYVNFAMMGFAPKSVLLTKEQHHYNIKMEEKATEIKEVIVNAKGINEKGDTLSYIVSKFSDIQDKSLADVLKKMPGIEVSKTGEIKYNGTPINRFYIEGRDLMGSKYGLATNNVHPEDVGSVEVYERHQPIKAMEDLSVSQNPAINIRLKADAKKRWVGTVKAGTGYKPFLWNGEGLAMKFSKKAQNFHLCKSNNTGDDITRETRDFKFKDLLNPFSNSYKLHSYIDVHPDYISNIDADYTRFNRSNLVSLNNLWGIGDDFELSTKINYTNNRLESDVYTKITDYLPDGNIVREIIEEATDKNNHILGDVVLSCNTKTLFLENTFKSDFSWSDLNMTNNGSYPNNQIANIPTGLLSNKLKLVKRKEKHAYTLNAYVSYQNKKENLNVVNDETDQEQEVNATAYFANVNSAISFYKDALSFRLRLGASALSRSLESSLDGIDKDKIPTSNDLTMKYLRLYAGPELEYKRRTIEAKLTFPLSFVPYRYDDMIKNEQTDFSMLLLSSSLYIRVPLSARLSTSLSGKISQTPIDEQRFYSGMIMQDFWNLSVGHQNREAGMSKNITLGLKYKNALDALFSDISITKSWNDIHQTRDRYFYDQYQINTFIDQESESESWIAMWNIAKGISALKGKISMSSLYWKNDNVIYQNNEASPYQSTLYSISPKINIHPTKWSSITYKVDYSNQKVTSPLDSKGITIQDWKQIMTLGFIPNDKFVMKLKGTYIDNQQEDLHNDLAMASAEMTYFISKRCEITLEANNLFNQETYTYSLQNGYTNIYKSYKLRPRSYMVNVFFRF</sequence>
<dbReference type="Proteomes" id="UP000826212">
    <property type="component" value="Chromosome"/>
</dbReference>
<dbReference type="EMBL" id="CP081303">
    <property type="protein sequence ID" value="QZE14693.1"/>
    <property type="molecule type" value="Genomic_DNA"/>
</dbReference>